<sequence length="143" mass="16009">MRTTKSRHVNVSLVRRSQGHTLEPGLGRARRRALVARLPPSAGPRPGQAQRETRGHPPSGPTTCRVNHEDWLALGTWKLPHWGVKEPELVREVREISTKIVGLASTHSVGFWNPWCVSTTGGITLPQPPWEAYARYWRGEAGR</sequence>
<evidence type="ECO:0000256" key="1">
    <source>
        <dbReference type="SAM" id="MobiDB-lite"/>
    </source>
</evidence>
<feature type="region of interest" description="Disordered" evidence="1">
    <location>
        <begin position="37"/>
        <end position="63"/>
    </location>
</feature>
<gene>
    <name evidence="2" type="ORF">CRENBAI_023089</name>
</gene>
<accession>A0AAV9RIA7</accession>
<comment type="caution">
    <text evidence="2">The sequence shown here is derived from an EMBL/GenBank/DDBJ whole genome shotgun (WGS) entry which is preliminary data.</text>
</comment>
<dbReference type="AlphaFoldDB" id="A0AAV9RIA7"/>
<protein>
    <submittedName>
        <fullName evidence="2">Uncharacterized protein</fullName>
    </submittedName>
</protein>
<name>A0AAV9RIA7_9TELE</name>
<organism evidence="2 3">
    <name type="scientific">Crenichthys baileyi</name>
    <name type="common">White River springfish</name>
    <dbReference type="NCBI Taxonomy" id="28760"/>
    <lineage>
        <taxon>Eukaryota</taxon>
        <taxon>Metazoa</taxon>
        <taxon>Chordata</taxon>
        <taxon>Craniata</taxon>
        <taxon>Vertebrata</taxon>
        <taxon>Euteleostomi</taxon>
        <taxon>Actinopterygii</taxon>
        <taxon>Neopterygii</taxon>
        <taxon>Teleostei</taxon>
        <taxon>Neoteleostei</taxon>
        <taxon>Acanthomorphata</taxon>
        <taxon>Ovalentaria</taxon>
        <taxon>Atherinomorphae</taxon>
        <taxon>Cyprinodontiformes</taxon>
        <taxon>Goodeidae</taxon>
        <taxon>Crenichthys</taxon>
    </lineage>
</organism>
<reference evidence="2 3" key="1">
    <citation type="submission" date="2021-06" db="EMBL/GenBank/DDBJ databases">
        <authorList>
            <person name="Palmer J.M."/>
        </authorList>
    </citation>
    <scope>NUCLEOTIDE SEQUENCE [LARGE SCALE GENOMIC DNA]</scope>
    <source>
        <strain evidence="2 3">MEX-2019</strain>
        <tissue evidence="2">Muscle</tissue>
    </source>
</reference>
<dbReference type="EMBL" id="JAHHUM010001796">
    <property type="protein sequence ID" value="KAK5608614.1"/>
    <property type="molecule type" value="Genomic_DNA"/>
</dbReference>
<evidence type="ECO:0000313" key="3">
    <source>
        <dbReference type="Proteomes" id="UP001311232"/>
    </source>
</evidence>
<keyword evidence="3" id="KW-1185">Reference proteome</keyword>
<dbReference type="Proteomes" id="UP001311232">
    <property type="component" value="Unassembled WGS sequence"/>
</dbReference>
<evidence type="ECO:0000313" key="2">
    <source>
        <dbReference type="EMBL" id="KAK5608614.1"/>
    </source>
</evidence>
<proteinExistence type="predicted"/>